<protein>
    <submittedName>
        <fullName evidence="2">Uncharacterized protein</fullName>
    </submittedName>
</protein>
<comment type="caution">
    <text evidence="2">The sequence shown here is derived from an EMBL/GenBank/DDBJ whole genome shotgun (WGS) entry which is preliminary data.</text>
</comment>
<evidence type="ECO:0000256" key="1">
    <source>
        <dbReference type="SAM" id="Phobius"/>
    </source>
</evidence>
<gene>
    <name evidence="2" type="ORF">A2639_00790</name>
</gene>
<evidence type="ECO:0000313" key="3">
    <source>
        <dbReference type="Proteomes" id="UP000178991"/>
    </source>
</evidence>
<keyword evidence="1" id="KW-1133">Transmembrane helix</keyword>
<feature type="transmembrane region" description="Helical" evidence="1">
    <location>
        <begin position="38"/>
        <end position="60"/>
    </location>
</feature>
<evidence type="ECO:0000313" key="2">
    <source>
        <dbReference type="EMBL" id="OGZ62331.1"/>
    </source>
</evidence>
<reference evidence="2 3" key="1">
    <citation type="journal article" date="2016" name="Nat. Commun.">
        <title>Thousands of microbial genomes shed light on interconnected biogeochemical processes in an aquifer system.</title>
        <authorList>
            <person name="Anantharaman K."/>
            <person name="Brown C.T."/>
            <person name="Hug L.A."/>
            <person name="Sharon I."/>
            <person name="Castelle C.J."/>
            <person name="Probst A.J."/>
            <person name="Thomas B.C."/>
            <person name="Singh A."/>
            <person name="Wilkins M.J."/>
            <person name="Karaoz U."/>
            <person name="Brodie E.L."/>
            <person name="Williams K.H."/>
            <person name="Hubbard S.S."/>
            <person name="Banfield J.F."/>
        </authorList>
    </citation>
    <scope>NUCLEOTIDE SEQUENCE [LARGE SCALE GENOMIC DNA]</scope>
</reference>
<dbReference type="AlphaFoldDB" id="A0A1G2HJE0"/>
<sequence>MDISNLTTAEKWDYIYGALGISDFMNFWTSSDLQNSLLPIKILFIIFIILFLYFVIYFYVKSSYIRYHYMQNLSELVSGQAQGSSQLNSRLKDLIDKAESINEKDLKYTIIQADDLLQDILKQRGYKGDDFNELINQAEGSVLENKDEIIRDHEIRNEIVYNLDYKLNVQEAKKILIDYDNAIRNLSI</sequence>
<name>A0A1G2HJE0_9BACT</name>
<keyword evidence="1" id="KW-0812">Transmembrane</keyword>
<accession>A0A1G2HJE0</accession>
<proteinExistence type="predicted"/>
<keyword evidence="1" id="KW-0472">Membrane</keyword>
<dbReference type="EMBL" id="MHOL01000023">
    <property type="protein sequence ID" value="OGZ62331.1"/>
    <property type="molecule type" value="Genomic_DNA"/>
</dbReference>
<organism evidence="2 3">
    <name type="scientific">Candidatus Staskawiczbacteria bacterium RIFCSPHIGHO2_01_FULL_34_27</name>
    <dbReference type="NCBI Taxonomy" id="1802199"/>
    <lineage>
        <taxon>Bacteria</taxon>
        <taxon>Candidatus Staskawicziibacteriota</taxon>
    </lineage>
</organism>
<dbReference type="Proteomes" id="UP000178991">
    <property type="component" value="Unassembled WGS sequence"/>
</dbReference>